<dbReference type="AlphaFoldDB" id="A0A327NQB1"/>
<feature type="binding site" evidence="3">
    <location>
        <position position="103"/>
    </location>
    <ligand>
        <name>Zn(2+)</name>
        <dbReference type="ChEBI" id="CHEBI:29105"/>
    </ligand>
</feature>
<keyword evidence="2 3" id="KW-0862">Zinc</keyword>
<evidence type="ECO:0000256" key="2">
    <source>
        <dbReference type="ARBA" id="ARBA00022833"/>
    </source>
</evidence>
<reference evidence="6 7" key="1">
    <citation type="submission" date="2018-06" db="EMBL/GenBank/DDBJ databases">
        <title>Spirosoma sp. HMF3257 Genome sequencing and assembly.</title>
        <authorList>
            <person name="Kang H."/>
            <person name="Cha I."/>
            <person name="Kim H."/>
            <person name="Kang J."/>
            <person name="Joh K."/>
        </authorList>
    </citation>
    <scope>NUCLEOTIDE SEQUENCE [LARGE SCALE GENOMIC DNA]</scope>
    <source>
        <strain evidence="6 7">HMF3257</strain>
    </source>
</reference>
<dbReference type="PIRSF" id="PIRSF036894">
    <property type="entry name" value="PMI_Firm_short"/>
    <property type="match status" value="1"/>
</dbReference>
<protein>
    <submittedName>
        <fullName evidence="6">Mannose-6-phosphate isomerase</fullName>
    </submittedName>
</protein>
<feature type="binding site" evidence="3">
    <location>
        <position position="178"/>
    </location>
    <ligand>
        <name>Zn(2+)</name>
        <dbReference type="ChEBI" id="CHEBI:29105"/>
    </ligand>
</feature>
<dbReference type="InterPro" id="IPR046457">
    <property type="entry name" value="PMI_typeI_cat"/>
</dbReference>
<dbReference type="InterPro" id="IPR011051">
    <property type="entry name" value="RmlC_Cupin_sf"/>
</dbReference>
<dbReference type="PANTHER" id="PTHR42742">
    <property type="entry name" value="TRANSCRIPTIONAL REPRESSOR MPRA"/>
    <property type="match status" value="1"/>
</dbReference>
<dbReference type="Pfam" id="PF20511">
    <property type="entry name" value="PMI_typeI_cat"/>
    <property type="match status" value="1"/>
</dbReference>
<name>A0A327NQB1_9BACT</name>
<dbReference type="GO" id="GO:0004476">
    <property type="term" value="F:mannose-6-phosphate isomerase activity"/>
    <property type="evidence" value="ECO:0007669"/>
    <property type="project" value="InterPro"/>
</dbReference>
<accession>A0A327NQB1</accession>
<evidence type="ECO:0000313" key="6">
    <source>
        <dbReference type="EMBL" id="RAI77397.1"/>
    </source>
</evidence>
<dbReference type="InterPro" id="IPR014628">
    <property type="entry name" value="Man6P_isomerase_Firm_short"/>
</dbReference>
<organism evidence="6 7">
    <name type="scientific">Spirosoma telluris</name>
    <dbReference type="NCBI Taxonomy" id="2183553"/>
    <lineage>
        <taxon>Bacteria</taxon>
        <taxon>Pseudomonadati</taxon>
        <taxon>Bacteroidota</taxon>
        <taxon>Cytophagia</taxon>
        <taxon>Cytophagales</taxon>
        <taxon>Cytophagaceae</taxon>
        <taxon>Spirosoma</taxon>
    </lineage>
</organism>
<gene>
    <name evidence="6" type="ORF">HMF3257_30345</name>
</gene>
<keyword evidence="7" id="KW-1185">Reference proteome</keyword>
<evidence type="ECO:0000256" key="1">
    <source>
        <dbReference type="ARBA" id="ARBA00022723"/>
    </source>
</evidence>
<feature type="domain" description="Phosphomannose isomerase type I catalytic" evidence="5">
    <location>
        <begin position="8"/>
        <end position="112"/>
    </location>
</feature>
<evidence type="ECO:0000256" key="3">
    <source>
        <dbReference type="PIRSR" id="PIRSR036894-1"/>
    </source>
</evidence>
<keyword evidence="1 3" id="KW-0479">Metal-binding</keyword>
<dbReference type="InterPro" id="IPR014710">
    <property type="entry name" value="RmlC-like_jellyroll"/>
</dbReference>
<feature type="active site" evidence="4">
    <location>
        <position position="198"/>
    </location>
</feature>
<dbReference type="RefSeq" id="WP_111348002.1">
    <property type="nucleotide sequence ID" value="NZ_QLII01000001.1"/>
</dbReference>
<evidence type="ECO:0000256" key="4">
    <source>
        <dbReference type="PIRSR" id="PIRSR036894-2"/>
    </source>
</evidence>
<dbReference type="Proteomes" id="UP000249016">
    <property type="component" value="Unassembled WGS sequence"/>
</dbReference>
<dbReference type="PANTHER" id="PTHR42742:SF3">
    <property type="entry name" value="FRUCTOKINASE"/>
    <property type="match status" value="1"/>
</dbReference>
<proteinExistence type="predicted"/>
<dbReference type="InterPro" id="IPR051804">
    <property type="entry name" value="Carb_Metab_Reg_Kinase/Isom"/>
</dbReference>
<evidence type="ECO:0000259" key="5">
    <source>
        <dbReference type="Pfam" id="PF20511"/>
    </source>
</evidence>
<dbReference type="GO" id="GO:0005975">
    <property type="term" value="P:carbohydrate metabolic process"/>
    <property type="evidence" value="ECO:0007669"/>
    <property type="project" value="InterPro"/>
</dbReference>
<dbReference type="GO" id="GO:0008270">
    <property type="term" value="F:zinc ion binding"/>
    <property type="evidence" value="ECO:0007669"/>
    <property type="project" value="InterPro"/>
</dbReference>
<keyword evidence="6" id="KW-0413">Isomerase</keyword>
<dbReference type="OrthoDB" id="9808275at2"/>
<comment type="caution">
    <text evidence="6">The sequence shown here is derived from an EMBL/GenBank/DDBJ whole genome shotgun (WGS) entry which is preliminary data.</text>
</comment>
<sequence length="326" mass="36833">MLYPLTFKTIFKDKIWGGQKIKTILEKDFSPLPNCGETWEVSDVEGNVSIVNEGSLQGKSLHELVEEYKGELVGKHVYEQYGNRFPLLVKFIDANDDLSIQVHPDDELAKKRKSGFGKTEMWYIMQADEGAKLNSGFNRELTKDEYVKAVADNTIQDLLNIETAKPGDVFFLPAGRVHYIGKGLLLAEIQQTSDTTYRIYDFDRVDATTGQKRELHTELAVDAIDYHHYDHYKTQYDKKLNESVNAVKSDYFITNVLNFNEEVAQDYSRIDSFVILICVAGGLTIETQGGYSLSLRMGQCALIPASVNNLTLIPDGDMTVLETYVP</sequence>
<dbReference type="CDD" id="cd07010">
    <property type="entry name" value="cupin_PMI_type_I_N_bac"/>
    <property type="match status" value="1"/>
</dbReference>
<dbReference type="Gene3D" id="2.60.120.10">
    <property type="entry name" value="Jelly Rolls"/>
    <property type="match status" value="2"/>
</dbReference>
<evidence type="ECO:0000313" key="7">
    <source>
        <dbReference type="Proteomes" id="UP000249016"/>
    </source>
</evidence>
<dbReference type="SUPFAM" id="SSF51182">
    <property type="entry name" value="RmlC-like cupins"/>
    <property type="match status" value="1"/>
</dbReference>
<comment type="cofactor">
    <cofactor evidence="3">
        <name>Zn(2+)</name>
        <dbReference type="ChEBI" id="CHEBI:29105"/>
    </cofactor>
    <text evidence="3">Binds 1 zinc ion per subunit.</text>
</comment>
<dbReference type="EMBL" id="QLII01000001">
    <property type="protein sequence ID" value="RAI77397.1"/>
    <property type="molecule type" value="Genomic_DNA"/>
</dbReference>
<feature type="binding site" evidence="3">
    <location>
        <position position="120"/>
    </location>
    <ligand>
        <name>Zn(2+)</name>
        <dbReference type="ChEBI" id="CHEBI:29105"/>
    </ligand>
</feature>